<protein>
    <submittedName>
        <fullName evidence="3">Uncharacterized protein</fullName>
    </submittedName>
</protein>
<dbReference type="OrthoDB" id="396760at2759"/>
<dbReference type="STRING" id="1169540.A0A0G4FWH4"/>
<feature type="transmembrane region" description="Helical" evidence="2">
    <location>
        <begin position="840"/>
        <end position="858"/>
    </location>
</feature>
<keyword evidence="2" id="KW-0812">Transmembrane</keyword>
<feature type="transmembrane region" description="Helical" evidence="2">
    <location>
        <begin position="921"/>
        <end position="951"/>
    </location>
</feature>
<dbReference type="InParanoid" id="A0A0G4FWH4"/>
<feature type="compositionally biased region" description="Acidic residues" evidence="1">
    <location>
        <begin position="1265"/>
        <end position="1282"/>
    </location>
</feature>
<feature type="transmembrane region" description="Helical" evidence="2">
    <location>
        <begin position="547"/>
        <end position="564"/>
    </location>
</feature>
<organism evidence="3 4">
    <name type="scientific">Vitrella brassicaformis (strain CCMP3155)</name>
    <dbReference type="NCBI Taxonomy" id="1169540"/>
    <lineage>
        <taxon>Eukaryota</taxon>
        <taxon>Sar</taxon>
        <taxon>Alveolata</taxon>
        <taxon>Colpodellida</taxon>
        <taxon>Vitrellaceae</taxon>
        <taxon>Vitrella</taxon>
    </lineage>
</organism>
<dbReference type="VEuPathDB" id="CryptoDB:Vbra_16309"/>
<reference evidence="3 4" key="1">
    <citation type="submission" date="2014-11" db="EMBL/GenBank/DDBJ databases">
        <authorList>
            <person name="Zhu J."/>
            <person name="Qi W."/>
            <person name="Song R."/>
        </authorList>
    </citation>
    <scope>NUCLEOTIDE SEQUENCE [LARGE SCALE GENOMIC DNA]</scope>
</reference>
<evidence type="ECO:0000313" key="3">
    <source>
        <dbReference type="EMBL" id="CEM19203.1"/>
    </source>
</evidence>
<name>A0A0G4FWH4_VITBC</name>
<accession>A0A0G4FWH4</accession>
<feature type="region of interest" description="Disordered" evidence="1">
    <location>
        <begin position="1"/>
        <end position="22"/>
    </location>
</feature>
<feature type="compositionally biased region" description="Basic and acidic residues" evidence="1">
    <location>
        <begin position="7"/>
        <end position="21"/>
    </location>
</feature>
<evidence type="ECO:0000313" key="4">
    <source>
        <dbReference type="Proteomes" id="UP000041254"/>
    </source>
</evidence>
<keyword evidence="2" id="KW-1133">Transmembrane helix</keyword>
<feature type="transmembrane region" description="Helical" evidence="2">
    <location>
        <begin position="35"/>
        <end position="53"/>
    </location>
</feature>
<feature type="transmembrane region" description="Helical" evidence="2">
    <location>
        <begin position="570"/>
        <end position="595"/>
    </location>
</feature>
<feature type="region of interest" description="Disordered" evidence="1">
    <location>
        <begin position="1444"/>
        <end position="1526"/>
    </location>
</feature>
<feature type="transmembrane region" description="Helical" evidence="2">
    <location>
        <begin position="504"/>
        <end position="523"/>
    </location>
</feature>
<gene>
    <name evidence="3" type="ORF">Vbra_16309</name>
</gene>
<dbReference type="Proteomes" id="UP000041254">
    <property type="component" value="Unassembled WGS sequence"/>
</dbReference>
<sequence length="1526" mass="166615">MEAPTAAERRSDAPDASDGRAKAPSFSFVGRRKSGLLSFFVCICVALLIAPLGTQGEDIDIWLKPHKISTSHGKWSQDFDPDTYDYNIEISHLHGTITFVIELETDKLKVGEYPRVQVDGGDVDPYGLITETIFLKMDSLQTNTKVAFINPATGAELTYTFTIDRSKAPPLVGISDAKFYDDQSNMLSIHPDIEYDIDRFAVYVADTTKQVTGKIDCGLGTLRIKDPQVSPEYKDWSNGAAYTLNRNLMAMKTTLEAECTVTQNGQTAARRFFFVVSADPDASDIPRPRIAIESNGLACNWDDKAKVFECPNDKSKLRLIAWNDPAYRLTLKSGNGQVGVRLPVGTPSREFDSSLGELYTLSVTAGDTKVDYKLKFSAGGAQKNPFVAAVGYTLAGSVAANAVVLTTVLGAANLLGFGAPLGASEILTSLAFLLQFTDFSDISKGNTLLSALTYSTKWVTLFWPFPDGETTPTTGRRLSADLEGAAGESEFVVLHSLNRAKGCLFVCALLLAALLIIHCVLLLKNHILDRGRTFPYRFRFGNWESRLLYFILFPSTVAATYIIAHEDSTWWWRLGCGLIIPAYFIWATVSFVMIYKHVLEGNVRWLVDHEDEEDTAAHNTAQNRKAELELELGGLEPDARSINLLNKKKGHFFGWGTTLSEGIGDVSKHLGGPLPGYWTDNVVDQLNTEPMDRSILGSWLPWKWTSTCADVSPVLINPDDGRAPAAAPTAPMGYTARVVNVVGARHPAYQCNTAQMRARGVEQLVGRHLGTWLELMFTPEVLCRLHYEIVENELREGDDQPFEIPLHVRNAQLQGPMTSGSLCFFFDGARCPYVRVVDSWVKLLFGILVGLVLAYPTLAVTPGAFCTIGLLSIATFVAILLTSPYSRALENWLQFGIYFSIAVSSFAFMALYYQTNEVDPALYTILTVTILMCLFLGAYSVLLTFIIFTAVTCPPVDEEPRTWSEASHRVEVSIGAADDGWLLNIEGFSKRPIKEAHICVVSREWDMDDSPDENERTIAGITCGKPSCFGVDGLERPPLPTEIQVVENVSEDALPKLQFSVDEFVDVASKGMARTHQDVLQGIVSNHENTLPHIRHLIAQDMPVPLLCLYAPNTLNEDGDITNPEEPKACKRPDIKNTHFYRHINFYDQSPPDVEKLASWFVQDASTAEMAQQLAVAVMQHVANRIHTDIVVVNVFGIKKIERTPEQIQRDRIQEQQAALEPDEEDIEVVVDQAARPRAIKTKTKGLCGIGTTRQRRIPTGYGGQEEDESEAEEEEDDEPDKEELAVARRMGLLPPEQAAAAAGGYPLMPIYATQGPMQQDMFGGGLPSTYATGNNTMIFNNTQSLAGSMPPQMAPYSLAQSAHHPQGPPGRFASVFTLPSYIWSPQNPVLQGQTVAQPLQTLQESEESPAAAAAAVPIVQPPAPQSIIASVTAAAVQNLTAGEAGEGQPGLAGDLPEDPLTAAQVQQLQPQEEEPQQPAPAAAAAEEAPAAAAAAAAAPVATEEEQEPAGEGQPGVAGDLPEDSF</sequence>
<feature type="compositionally biased region" description="Low complexity" evidence="1">
    <location>
        <begin position="1460"/>
        <end position="1471"/>
    </location>
</feature>
<evidence type="ECO:0000256" key="1">
    <source>
        <dbReference type="SAM" id="MobiDB-lite"/>
    </source>
</evidence>
<keyword evidence="2" id="KW-0472">Membrane</keyword>
<evidence type="ECO:0000256" key="2">
    <source>
        <dbReference type="SAM" id="Phobius"/>
    </source>
</evidence>
<keyword evidence="4" id="KW-1185">Reference proteome</keyword>
<feature type="compositionally biased region" description="Low complexity" evidence="1">
    <location>
        <begin position="1480"/>
        <end position="1502"/>
    </location>
</feature>
<feature type="region of interest" description="Disordered" evidence="1">
    <location>
        <begin position="1252"/>
        <end position="1284"/>
    </location>
</feature>
<dbReference type="EMBL" id="CDMY01000510">
    <property type="protein sequence ID" value="CEM19203.1"/>
    <property type="molecule type" value="Genomic_DNA"/>
</dbReference>
<feature type="transmembrane region" description="Helical" evidence="2">
    <location>
        <begin position="895"/>
        <end position="915"/>
    </location>
</feature>
<proteinExistence type="predicted"/>